<organism evidence="1 3">
    <name type="scientific">Lentilactobacillus parakefiri</name>
    <dbReference type="NCBI Taxonomy" id="152332"/>
    <lineage>
        <taxon>Bacteria</taxon>
        <taxon>Bacillati</taxon>
        <taxon>Bacillota</taxon>
        <taxon>Bacilli</taxon>
        <taxon>Lactobacillales</taxon>
        <taxon>Lactobacillaceae</taxon>
        <taxon>Lentilactobacillus</taxon>
    </lineage>
</organism>
<sequence length="76" mass="8747">MSKNNRVFVIFFSILLFLTVGMSEKAYAEQISETVHNELVGTFDKSQTSNRTIEEMKKIARDDHNVTLLITIIKLQ</sequence>
<dbReference type="RefSeq" id="WP_087069671.1">
    <property type="nucleotide sequence ID" value="NZ_BAAAXO010000063.1"/>
</dbReference>
<evidence type="ECO:0000313" key="1">
    <source>
        <dbReference type="EMBL" id="GAW73144.1"/>
    </source>
</evidence>
<dbReference type="AlphaFoldDB" id="A0A224VLF0"/>
<dbReference type="EMBL" id="PUFL01000068">
    <property type="protein sequence ID" value="TDG90473.1"/>
    <property type="molecule type" value="Genomic_DNA"/>
</dbReference>
<dbReference type="Proteomes" id="UP000294668">
    <property type="component" value="Unassembled WGS sequence"/>
</dbReference>
<name>A0A224VLF0_9LACO</name>
<reference evidence="2" key="3">
    <citation type="submission" date="2019-02" db="EMBL/GenBank/DDBJ databases">
        <authorList>
            <person name="Buron G."/>
            <person name="Chaylann A."/>
            <person name="Dolejs I."/>
            <person name="Forster J."/>
            <person name="Miks M.H."/>
        </authorList>
    </citation>
    <scope>NUCLEOTIDE SEQUENCE</scope>
    <source>
        <strain evidence="2">DSM 10551</strain>
    </source>
</reference>
<evidence type="ECO:0000313" key="2">
    <source>
        <dbReference type="EMBL" id="TDG90473.1"/>
    </source>
</evidence>
<protein>
    <submittedName>
        <fullName evidence="1">Uncharacterized protein</fullName>
    </submittedName>
</protein>
<comment type="caution">
    <text evidence="1">The sequence shown here is derived from an EMBL/GenBank/DDBJ whole genome shotgun (WGS) entry which is preliminary data.</text>
</comment>
<evidence type="ECO:0000313" key="3">
    <source>
        <dbReference type="Proteomes" id="UP000214739"/>
    </source>
</evidence>
<reference evidence="2 4" key="2">
    <citation type="journal article" date="2019" name="Appl. Microbiol. Biotechnol.">
        <title>Uncovering carbohydrate metabolism through a genotype-phenotype association study of 56 lactic acid bacteria genomes.</title>
        <authorList>
            <person name="Buron-Moles G."/>
            <person name="Chailyan A."/>
            <person name="Dolejs I."/>
            <person name="Forster J."/>
            <person name="Miks M.H."/>
        </authorList>
    </citation>
    <scope>NUCLEOTIDE SEQUENCE [LARGE SCALE GENOMIC DNA]</scope>
    <source>
        <strain evidence="2 4">DSM 10551</strain>
    </source>
</reference>
<proteinExistence type="predicted"/>
<evidence type="ECO:0000313" key="4">
    <source>
        <dbReference type="Proteomes" id="UP000294668"/>
    </source>
</evidence>
<gene>
    <name evidence="2" type="ORF">C5L28_001184</name>
    <name evidence="1" type="ORF">LPKJCM_02279</name>
</gene>
<dbReference type="Proteomes" id="UP000214739">
    <property type="component" value="Unassembled WGS sequence"/>
</dbReference>
<dbReference type="OrthoDB" id="1443255at1239"/>
<accession>A0A224VLF0</accession>
<dbReference type="EMBL" id="BDGB01000110">
    <property type="protein sequence ID" value="GAW73144.1"/>
    <property type="molecule type" value="Genomic_DNA"/>
</dbReference>
<reference evidence="1 3" key="1">
    <citation type="journal article" date="2017" name="Biosci Microbiota Food Health">
        <title>Genomic characterization reconfirms the taxonomic status of Lactobacillus parakefiri.</title>
        <authorList>
            <person name="Tanizawa Y."/>
            <person name="Kobayashi H."/>
            <person name="Kaminuma E."/>
            <person name="Sakamoto M."/>
            <person name="Ohkuma M."/>
            <person name="Nakamura Y."/>
            <person name="Arita M."/>
            <person name="Tohno M."/>
        </authorList>
    </citation>
    <scope>NUCLEOTIDE SEQUENCE [LARGE SCALE GENOMIC DNA]</scope>
    <source>
        <strain evidence="1 3">JCM 8573</strain>
    </source>
</reference>
<keyword evidence="4" id="KW-1185">Reference proteome</keyword>